<accession>A0A8B8K897</accession>
<dbReference type="InterPro" id="IPR028871">
    <property type="entry name" value="BlueCu_1_BS"/>
</dbReference>
<dbReference type="FunFam" id="2.60.40.420:FF:000003">
    <property type="entry name" value="Blue copper"/>
    <property type="match status" value="1"/>
</dbReference>
<evidence type="ECO:0000256" key="5">
    <source>
        <dbReference type="ARBA" id="ARBA00023180"/>
    </source>
</evidence>
<dbReference type="Gene3D" id="2.60.40.420">
    <property type="entry name" value="Cupredoxins - blue copper proteins"/>
    <property type="match status" value="1"/>
</dbReference>
<evidence type="ECO:0000256" key="6">
    <source>
        <dbReference type="SAM" id="MobiDB-lite"/>
    </source>
</evidence>
<dbReference type="InterPro" id="IPR003245">
    <property type="entry name" value="Phytocyanin_dom"/>
</dbReference>
<dbReference type="GO" id="GO:0046872">
    <property type="term" value="F:metal ion binding"/>
    <property type="evidence" value="ECO:0007669"/>
    <property type="project" value="UniProtKB-KW"/>
</dbReference>
<keyword evidence="1" id="KW-0813">Transport</keyword>
<evidence type="ECO:0000256" key="4">
    <source>
        <dbReference type="ARBA" id="ARBA00023008"/>
    </source>
</evidence>
<dbReference type="GO" id="GO:0009055">
    <property type="term" value="F:electron transfer activity"/>
    <property type="evidence" value="ECO:0007669"/>
    <property type="project" value="InterPro"/>
</dbReference>
<feature type="chain" id="PRO_5034646167" evidence="7">
    <location>
        <begin position="26"/>
        <end position="190"/>
    </location>
</feature>
<keyword evidence="3" id="KW-0249">Electron transport</keyword>
<dbReference type="SUPFAM" id="SSF49503">
    <property type="entry name" value="Cupredoxins"/>
    <property type="match status" value="1"/>
</dbReference>
<dbReference type="InterPro" id="IPR008972">
    <property type="entry name" value="Cupredoxin"/>
</dbReference>
<evidence type="ECO:0000256" key="2">
    <source>
        <dbReference type="ARBA" id="ARBA00022723"/>
    </source>
</evidence>
<feature type="compositionally biased region" description="Low complexity" evidence="6">
    <location>
        <begin position="145"/>
        <end position="154"/>
    </location>
</feature>
<dbReference type="AlphaFoldDB" id="A0A8B8K897"/>
<dbReference type="PANTHER" id="PTHR33021">
    <property type="entry name" value="BLUE COPPER PROTEIN"/>
    <property type="match status" value="1"/>
</dbReference>
<keyword evidence="4" id="KW-0186">Copper</keyword>
<dbReference type="GeneID" id="113853103"/>
<proteinExistence type="predicted"/>
<evidence type="ECO:0000256" key="1">
    <source>
        <dbReference type="ARBA" id="ARBA00022448"/>
    </source>
</evidence>
<evidence type="ECO:0000313" key="10">
    <source>
        <dbReference type="RefSeq" id="XP_027339358.1"/>
    </source>
</evidence>
<reference evidence="10" key="2">
    <citation type="submission" date="2025-08" db="UniProtKB">
        <authorList>
            <consortium name="RefSeq"/>
        </authorList>
    </citation>
    <scope>IDENTIFICATION</scope>
    <source>
        <tissue evidence="10">Young leaves</tissue>
    </source>
</reference>
<feature type="signal peptide" evidence="7">
    <location>
        <begin position="1"/>
        <end position="25"/>
    </location>
</feature>
<gene>
    <name evidence="10" type="primary">LOC113853103</name>
</gene>
<dbReference type="GO" id="GO:0005886">
    <property type="term" value="C:plasma membrane"/>
    <property type="evidence" value="ECO:0007669"/>
    <property type="project" value="TreeGrafter"/>
</dbReference>
<reference evidence="9" key="1">
    <citation type="journal article" date="2019" name="Toxins">
        <title>Detection of Abrin-Like and Prepropulchellin-Like Toxin Genes and Transcripts Using Whole Genome Sequencing and Full-Length Transcript Sequencing of Abrus precatorius.</title>
        <authorList>
            <person name="Hovde B.T."/>
            <person name="Daligault H.E."/>
            <person name="Hanschen E.R."/>
            <person name="Kunde Y.A."/>
            <person name="Johnson M.B."/>
            <person name="Starkenburg S.R."/>
            <person name="Johnson S.L."/>
        </authorList>
    </citation>
    <scope>NUCLEOTIDE SEQUENCE [LARGE SCALE GENOMIC DNA]</scope>
</reference>
<evidence type="ECO:0000256" key="3">
    <source>
        <dbReference type="ARBA" id="ARBA00022982"/>
    </source>
</evidence>
<dbReference type="PANTHER" id="PTHR33021:SF189">
    <property type="entry name" value="CUCUMBER PEELING CUPREDOXIN-LIKE"/>
    <property type="match status" value="1"/>
</dbReference>
<evidence type="ECO:0000256" key="7">
    <source>
        <dbReference type="SAM" id="SignalP"/>
    </source>
</evidence>
<feature type="domain" description="Phytocyanin" evidence="8">
    <location>
        <begin position="26"/>
        <end position="130"/>
    </location>
</feature>
<evidence type="ECO:0000259" key="8">
    <source>
        <dbReference type="PROSITE" id="PS51485"/>
    </source>
</evidence>
<name>A0A8B8K897_ABRPR</name>
<keyword evidence="7" id="KW-0732">Signal</keyword>
<dbReference type="KEGG" id="aprc:113853103"/>
<keyword evidence="2" id="KW-0479">Metal-binding</keyword>
<dbReference type="PROSITE" id="PS51485">
    <property type="entry name" value="PHYTOCYANIN"/>
    <property type="match status" value="1"/>
</dbReference>
<keyword evidence="9" id="KW-1185">Reference proteome</keyword>
<dbReference type="Proteomes" id="UP000694853">
    <property type="component" value="Unplaced"/>
</dbReference>
<evidence type="ECO:0000313" key="9">
    <source>
        <dbReference type="Proteomes" id="UP000694853"/>
    </source>
</evidence>
<feature type="region of interest" description="Disordered" evidence="6">
    <location>
        <begin position="125"/>
        <end position="170"/>
    </location>
</feature>
<dbReference type="PROSITE" id="PS00196">
    <property type="entry name" value="COPPER_BLUE"/>
    <property type="match status" value="1"/>
</dbReference>
<feature type="compositionally biased region" description="Pro residues" evidence="6">
    <location>
        <begin position="155"/>
        <end position="168"/>
    </location>
</feature>
<dbReference type="RefSeq" id="XP_027339358.1">
    <property type="nucleotide sequence ID" value="XM_027483557.1"/>
</dbReference>
<organism evidence="9 10">
    <name type="scientific">Abrus precatorius</name>
    <name type="common">Indian licorice</name>
    <name type="synonym">Glycine abrus</name>
    <dbReference type="NCBI Taxonomy" id="3816"/>
    <lineage>
        <taxon>Eukaryota</taxon>
        <taxon>Viridiplantae</taxon>
        <taxon>Streptophyta</taxon>
        <taxon>Embryophyta</taxon>
        <taxon>Tracheophyta</taxon>
        <taxon>Spermatophyta</taxon>
        <taxon>Magnoliopsida</taxon>
        <taxon>eudicotyledons</taxon>
        <taxon>Gunneridae</taxon>
        <taxon>Pentapetalae</taxon>
        <taxon>rosids</taxon>
        <taxon>fabids</taxon>
        <taxon>Fabales</taxon>
        <taxon>Fabaceae</taxon>
        <taxon>Papilionoideae</taxon>
        <taxon>50 kb inversion clade</taxon>
        <taxon>NPAAA clade</taxon>
        <taxon>indigoferoid/millettioid clade</taxon>
        <taxon>Abreae</taxon>
        <taxon>Abrus</taxon>
    </lineage>
</organism>
<protein>
    <submittedName>
        <fullName evidence="10">Cucumber peeling cupredoxin-like</fullName>
    </submittedName>
</protein>
<dbReference type="OrthoDB" id="5421909at2759"/>
<keyword evidence="5" id="KW-0325">Glycoprotein</keyword>
<dbReference type="Pfam" id="PF02298">
    <property type="entry name" value="Cu_bind_like"/>
    <property type="match status" value="1"/>
</dbReference>
<sequence>MPQLKNMAILIVIAVAAAILQSTEATDYTVGDSTGWISSPTGGASFYSNWASNITFRENDTLVFRFTTGRHTVAELTKANFGSCNVNQNIQVFTTSPVRFTLNRTGEFYFACSIPGHCSSGQKLSVRVNGSSPAPRNAPPPSSGTPPSSEGSPTQSPPTEPGATPPSPGSATSLAATFSLLFTVVINLLF</sequence>
<dbReference type="InterPro" id="IPR039391">
    <property type="entry name" value="Phytocyanin-like"/>
</dbReference>